<name>A0A6V8PU93_9ACTN</name>
<dbReference type="EMBL" id="BLSB01000442">
    <property type="protein sequence ID" value="GFP36152.1"/>
    <property type="molecule type" value="Genomic_DNA"/>
</dbReference>
<dbReference type="AlphaFoldDB" id="A0A6V8PU93"/>
<dbReference type="Proteomes" id="UP000576480">
    <property type="component" value="Unassembled WGS sequence"/>
</dbReference>
<gene>
    <name evidence="1" type="ORF">HKBW3S43_01939</name>
</gene>
<proteinExistence type="predicted"/>
<comment type="caution">
    <text evidence="1">The sequence shown here is derived from an EMBL/GenBank/DDBJ whole genome shotgun (WGS) entry which is preliminary data.</text>
</comment>
<reference evidence="1 2" key="1">
    <citation type="journal article" date="2020" name="Front. Microbiol.">
        <title>Single-cell genomics of novel Actinobacteria with the Wood-Ljungdahl pathway discovered in a serpentinizing system.</title>
        <authorList>
            <person name="Merino N."/>
            <person name="Kawai M."/>
            <person name="Boyd E.S."/>
            <person name="Colman D.R."/>
            <person name="McGlynn S.E."/>
            <person name="Nealson K.H."/>
            <person name="Kurokawa K."/>
            <person name="Hongoh Y."/>
        </authorList>
    </citation>
    <scope>NUCLEOTIDE SEQUENCE [LARGE SCALE GENOMIC DNA]</scope>
    <source>
        <strain evidence="1 2">S43</strain>
    </source>
</reference>
<dbReference type="RefSeq" id="WP_258188456.1">
    <property type="nucleotide sequence ID" value="NZ_BLSB01000442.1"/>
</dbReference>
<evidence type="ECO:0000313" key="1">
    <source>
        <dbReference type="EMBL" id="GFP36152.1"/>
    </source>
</evidence>
<evidence type="ECO:0000313" key="2">
    <source>
        <dbReference type="Proteomes" id="UP000576480"/>
    </source>
</evidence>
<protein>
    <submittedName>
        <fullName evidence="1">Uncharacterized protein</fullName>
    </submittedName>
</protein>
<sequence length="42" mass="4394">MVELEVEGGGKRGKCGKGRDVATVDGQLACEATLLFAIVDRT</sequence>
<organism evidence="1 2">
    <name type="scientific">Candidatus Hakubella thermalkaliphila</name>
    <dbReference type="NCBI Taxonomy" id="2754717"/>
    <lineage>
        <taxon>Bacteria</taxon>
        <taxon>Bacillati</taxon>
        <taxon>Actinomycetota</taxon>
        <taxon>Actinomycetota incertae sedis</taxon>
        <taxon>Candidatus Hakubellales</taxon>
        <taxon>Candidatus Hakubellaceae</taxon>
        <taxon>Candidatus Hakubella</taxon>
    </lineage>
</organism>
<accession>A0A6V8PU93</accession>